<dbReference type="InterPro" id="IPR052128">
    <property type="entry name" value="Oxidoreductase_NAD-binding"/>
</dbReference>
<accession>A0A0D2A776</accession>
<keyword evidence="6" id="KW-1185">Reference proteome</keyword>
<evidence type="ECO:0000313" key="5">
    <source>
        <dbReference type="EMBL" id="KIW02583.1"/>
    </source>
</evidence>
<dbReference type="STRING" id="253628.A0A0D2A776"/>
<dbReference type="PANTHER" id="PTHR46505">
    <property type="entry name" value="OXIDOREDUCTASE NAD-BINDING DOMAIN-CONTAINING PROTEIN 1"/>
    <property type="match status" value="1"/>
</dbReference>
<dbReference type="EMBL" id="KN847548">
    <property type="protein sequence ID" value="KIW02583.1"/>
    <property type="molecule type" value="Genomic_DNA"/>
</dbReference>
<dbReference type="SUPFAM" id="SSF52343">
    <property type="entry name" value="Ferredoxin reductase-like, C-terminal NADP-linked domain"/>
    <property type="match status" value="1"/>
</dbReference>
<evidence type="ECO:0000256" key="1">
    <source>
        <dbReference type="ARBA" id="ARBA00023002"/>
    </source>
</evidence>
<dbReference type="AlphaFoldDB" id="A0A0D2A776"/>
<dbReference type="InterPro" id="IPR001433">
    <property type="entry name" value="OxRdtase_FAD/NAD-bd"/>
</dbReference>
<organism evidence="5 6">
    <name type="scientific">Verruconis gallopava</name>
    <dbReference type="NCBI Taxonomy" id="253628"/>
    <lineage>
        <taxon>Eukaryota</taxon>
        <taxon>Fungi</taxon>
        <taxon>Dikarya</taxon>
        <taxon>Ascomycota</taxon>
        <taxon>Pezizomycotina</taxon>
        <taxon>Dothideomycetes</taxon>
        <taxon>Pleosporomycetidae</taxon>
        <taxon>Venturiales</taxon>
        <taxon>Sympoventuriaceae</taxon>
        <taxon>Verruconis</taxon>
    </lineage>
</organism>
<dbReference type="RefSeq" id="XP_016212452.1">
    <property type="nucleotide sequence ID" value="XM_016359616.1"/>
</dbReference>
<dbReference type="GO" id="GO:0005739">
    <property type="term" value="C:mitochondrion"/>
    <property type="evidence" value="ECO:0007669"/>
    <property type="project" value="TreeGrafter"/>
</dbReference>
<dbReference type="HOGENOM" id="CLU_003827_7_1_1"/>
<dbReference type="PROSITE" id="PS51384">
    <property type="entry name" value="FAD_FR"/>
    <property type="match status" value="1"/>
</dbReference>
<dbReference type="InterPro" id="IPR017938">
    <property type="entry name" value="Riboflavin_synthase-like_b-brl"/>
</dbReference>
<evidence type="ECO:0000256" key="2">
    <source>
        <dbReference type="ARBA" id="ARBA00023027"/>
    </source>
</evidence>
<dbReference type="GeneID" id="27314006"/>
<feature type="domain" description="FAD-binding FR-type" evidence="4">
    <location>
        <begin position="63"/>
        <end position="178"/>
    </location>
</feature>
<dbReference type="Pfam" id="PF00175">
    <property type="entry name" value="NAD_binding_1"/>
    <property type="match status" value="1"/>
</dbReference>
<dbReference type="Proteomes" id="UP000053259">
    <property type="component" value="Unassembled WGS sequence"/>
</dbReference>
<dbReference type="Gene3D" id="3.40.50.80">
    <property type="entry name" value="Nucleotide-binding domain of ferredoxin-NADP reductase (FNR) module"/>
    <property type="match status" value="1"/>
</dbReference>
<proteinExistence type="predicted"/>
<reference evidence="5 6" key="1">
    <citation type="submission" date="2015-01" db="EMBL/GenBank/DDBJ databases">
        <title>The Genome Sequence of Ochroconis gallopava CBS43764.</title>
        <authorList>
            <consortium name="The Broad Institute Genomics Platform"/>
            <person name="Cuomo C."/>
            <person name="de Hoog S."/>
            <person name="Gorbushina A."/>
            <person name="Stielow B."/>
            <person name="Teixiera M."/>
            <person name="Abouelleil A."/>
            <person name="Chapman S.B."/>
            <person name="Priest M."/>
            <person name="Young S.K."/>
            <person name="Wortman J."/>
            <person name="Nusbaum C."/>
            <person name="Birren B."/>
        </authorList>
    </citation>
    <scope>NUCLEOTIDE SEQUENCE [LARGE SCALE GENOMIC DNA]</scope>
    <source>
        <strain evidence="5 6">CBS 43764</strain>
    </source>
</reference>
<dbReference type="PANTHER" id="PTHR46505:SF1">
    <property type="entry name" value="OXIDOREDUCTASE NAD-BINDING DOMAIN-CONTAINING PROTEIN 1"/>
    <property type="match status" value="1"/>
</dbReference>
<dbReference type="CDD" id="cd00322">
    <property type="entry name" value="FNR_like"/>
    <property type="match status" value="1"/>
</dbReference>
<protein>
    <recommendedName>
        <fullName evidence="3">Oxidoreductase NAD-binding domain-containing protein 1</fullName>
    </recommendedName>
</protein>
<name>A0A0D2A776_9PEZI</name>
<dbReference type="SUPFAM" id="SSF63380">
    <property type="entry name" value="Riboflavin synthase domain-like"/>
    <property type="match status" value="1"/>
</dbReference>
<dbReference type="InterPro" id="IPR017927">
    <property type="entry name" value="FAD-bd_FR_type"/>
</dbReference>
<dbReference type="VEuPathDB" id="FungiDB:PV09_06033"/>
<dbReference type="OrthoDB" id="436496at2759"/>
<keyword evidence="2" id="KW-0520">NAD</keyword>
<evidence type="ECO:0000256" key="3">
    <source>
        <dbReference type="ARBA" id="ARBA00040516"/>
    </source>
</evidence>
<dbReference type="GO" id="GO:0016491">
    <property type="term" value="F:oxidoreductase activity"/>
    <property type="evidence" value="ECO:0007669"/>
    <property type="project" value="UniProtKB-KW"/>
</dbReference>
<sequence length="334" mass="37452">MLRCAARKASSRCSVDALHAALRSTSLGLCWARNCTTFSRTPMATERARLPHEERTAAEPRADAIHDVILDQVEDVNDSIKLFKLKIKDSRNGVEFSAGQWLDVFVPGLSKAGGFTLTSTPRQALPPTPFLELAVQKSPENPPAAWLWQKTSSILGSELKVRVGGSFTWPPFGWSRDRIEGIKKVIFVAGGVGINPLISMLAHMHDTSSALPEIHFLYSTKPPLTEKQNIDPGKILFLSRLTEMAGQHPDRLDLTLFLTCREYKKIKDPQTLGWFHDRRIEETDLRHALGENVSERSGTVVYVCGPPKMTDEIVAWFGKQDGLSDERIFCEKWW</sequence>
<dbReference type="InterPro" id="IPR039261">
    <property type="entry name" value="FNR_nucleotide-bd"/>
</dbReference>
<evidence type="ECO:0000313" key="6">
    <source>
        <dbReference type="Proteomes" id="UP000053259"/>
    </source>
</evidence>
<evidence type="ECO:0000259" key="4">
    <source>
        <dbReference type="PROSITE" id="PS51384"/>
    </source>
</evidence>
<gene>
    <name evidence="5" type="ORF">PV09_06033</name>
</gene>
<dbReference type="InParanoid" id="A0A0D2A776"/>
<keyword evidence="1" id="KW-0560">Oxidoreductase</keyword>
<dbReference type="Gene3D" id="2.40.30.10">
    <property type="entry name" value="Translation factors"/>
    <property type="match status" value="1"/>
</dbReference>